<dbReference type="EMBL" id="CAADFI010000005">
    <property type="protein sequence ID" value="VFJ89536.1"/>
    <property type="molecule type" value="Genomic_DNA"/>
</dbReference>
<accession>A0A450U7S4</accession>
<gene>
    <name evidence="4" type="ORF">BECKH772A_GA0070896_1000528</name>
    <name evidence="5" type="ORF">BECKH772B_GA0070898_1000528</name>
    <name evidence="6" type="ORF">BECKH772C_GA0070978_1000528</name>
</gene>
<evidence type="ECO:0000313" key="5">
    <source>
        <dbReference type="EMBL" id="VFJ89536.1"/>
    </source>
</evidence>
<dbReference type="EMBL" id="CAADFJ010000005">
    <property type="protein sequence ID" value="VFJ96225.1"/>
    <property type="molecule type" value="Genomic_DNA"/>
</dbReference>
<evidence type="ECO:0000313" key="6">
    <source>
        <dbReference type="EMBL" id="VFJ96225.1"/>
    </source>
</evidence>
<feature type="chain" id="PRO_5033822952" evidence="2">
    <location>
        <begin position="27"/>
        <end position="130"/>
    </location>
</feature>
<organism evidence="4">
    <name type="scientific">Candidatus Kentrum eta</name>
    <dbReference type="NCBI Taxonomy" id="2126337"/>
    <lineage>
        <taxon>Bacteria</taxon>
        <taxon>Pseudomonadati</taxon>
        <taxon>Pseudomonadota</taxon>
        <taxon>Gammaproteobacteria</taxon>
        <taxon>Candidatus Kentrum</taxon>
    </lineage>
</organism>
<name>A0A450U7S4_9GAMM</name>
<dbReference type="InterPro" id="IPR036105">
    <property type="entry name" value="DiNase_FeMo-co_biosyn_sf"/>
</dbReference>
<dbReference type="Pfam" id="PF02579">
    <property type="entry name" value="Nitro_FeMo-Co"/>
    <property type="match status" value="1"/>
</dbReference>
<proteinExistence type="predicted"/>
<keyword evidence="1" id="KW-0535">Nitrogen fixation</keyword>
<feature type="domain" description="Dinitrogenase iron-molybdenum cofactor biosynthesis" evidence="3">
    <location>
        <begin position="40"/>
        <end position="129"/>
    </location>
</feature>
<keyword evidence="2" id="KW-0732">Signal</keyword>
<dbReference type="EMBL" id="CAADFG010000005">
    <property type="protein sequence ID" value="VFJ87827.1"/>
    <property type="molecule type" value="Genomic_DNA"/>
</dbReference>
<reference evidence="4" key="1">
    <citation type="submission" date="2019-02" db="EMBL/GenBank/DDBJ databases">
        <authorList>
            <person name="Gruber-Vodicka R. H."/>
            <person name="Seah K. B. B."/>
        </authorList>
    </citation>
    <scope>NUCLEOTIDE SEQUENCE</scope>
    <source>
        <strain evidence="6">BECK_SA2B12</strain>
        <strain evidence="4">BECK_SA2B15</strain>
        <strain evidence="5">BECK_SA2B20</strain>
    </source>
</reference>
<evidence type="ECO:0000256" key="1">
    <source>
        <dbReference type="ARBA" id="ARBA00023231"/>
    </source>
</evidence>
<feature type="signal peptide" evidence="2">
    <location>
        <begin position="1"/>
        <end position="26"/>
    </location>
</feature>
<dbReference type="InterPro" id="IPR003731">
    <property type="entry name" value="Di-Nase_FeMo-co_biosynth"/>
</dbReference>
<dbReference type="Gene3D" id="3.30.420.130">
    <property type="entry name" value="Dinitrogenase iron-molybdenum cofactor biosynthesis domain"/>
    <property type="match status" value="1"/>
</dbReference>
<evidence type="ECO:0000259" key="3">
    <source>
        <dbReference type="Pfam" id="PF02579"/>
    </source>
</evidence>
<protein>
    <submittedName>
        <fullName evidence="4">Predicted Fe-Mo cluster-binding protein, NifX family</fullName>
    </submittedName>
</protein>
<dbReference type="AlphaFoldDB" id="A0A450U7S4"/>
<evidence type="ECO:0000313" key="4">
    <source>
        <dbReference type="EMBL" id="VFJ87827.1"/>
    </source>
</evidence>
<sequence>MFTVGRLFVLFLLLLPLVGFGPSAAAAGKFAIAADGDQLDAKIAKLAGIAPFFHIYDANGNLLEVLANPHLELETGTGPACATTLADRGVGVLVARRIPGPKMDDVLRARDVRLVRRMGVVRDVVDELKE</sequence>
<dbReference type="SUPFAM" id="SSF53146">
    <property type="entry name" value="Nitrogenase accessory factor-like"/>
    <property type="match status" value="1"/>
</dbReference>
<evidence type="ECO:0000256" key="2">
    <source>
        <dbReference type="SAM" id="SignalP"/>
    </source>
</evidence>